<organism evidence="1 2">
    <name type="scientific">Sulfuriferula multivorans</name>
    <dbReference type="NCBI Taxonomy" id="1559896"/>
    <lineage>
        <taxon>Bacteria</taxon>
        <taxon>Pseudomonadati</taxon>
        <taxon>Pseudomonadota</taxon>
        <taxon>Betaproteobacteria</taxon>
        <taxon>Nitrosomonadales</taxon>
        <taxon>Sulfuricellaceae</taxon>
        <taxon>Sulfuriferula</taxon>
    </lineage>
</organism>
<proteinExistence type="predicted"/>
<comment type="caution">
    <text evidence="1">The sequence shown here is derived from an EMBL/GenBank/DDBJ whole genome shotgun (WGS) entry which is preliminary data.</text>
</comment>
<evidence type="ECO:0000313" key="2">
    <source>
        <dbReference type="Proteomes" id="UP000286806"/>
    </source>
</evidence>
<keyword evidence="2" id="KW-1185">Reference proteome</keyword>
<sequence>MVAMALDNFRIVRNHFDDWSEIFKCYRLKKDLPGTCQIN</sequence>
<gene>
    <name evidence="1" type="ORF">SFMTTN_2829</name>
</gene>
<evidence type="ECO:0000313" key="1">
    <source>
        <dbReference type="EMBL" id="GCB02013.1"/>
    </source>
</evidence>
<accession>A0A401JYN6</accession>
<dbReference type="EMBL" id="BGOW01000033">
    <property type="protein sequence ID" value="GCB02013.1"/>
    <property type="molecule type" value="Genomic_DNA"/>
</dbReference>
<protein>
    <submittedName>
        <fullName evidence="1">Uncharacterized protein</fullName>
    </submittedName>
</protein>
<dbReference type="Proteomes" id="UP000286806">
    <property type="component" value="Unassembled WGS sequence"/>
</dbReference>
<dbReference type="AlphaFoldDB" id="A0A401JYN6"/>
<reference evidence="1 2" key="1">
    <citation type="journal article" date="2019" name="Front. Microbiol.">
        <title>Genomes of Neutrophilic Sulfur-Oxidizing Chemolithoautotrophs Representing 9 Proteobacterial Species From 8 Genera.</title>
        <authorList>
            <person name="Watanabe T."/>
            <person name="Kojima H."/>
            <person name="Umezawa K."/>
            <person name="Hori C."/>
            <person name="Takasuka T.E."/>
            <person name="Kato Y."/>
            <person name="Fukui M."/>
        </authorList>
    </citation>
    <scope>NUCLEOTIDE SEQUENCE [LARGE SCALE GENOMIC DNA]</scope>
    <source>
        <strain evidence="1 2">TTN</strain>
    </source>
</reference>
<name>A0A401JYN6_9PROT</name>